<keyword evidence="1" id="KW-1133">Transmembrane helix</keyword>
<gene>
    <name evidence="2" type="ORF">A6V36_25685</name>
</gene>
<evidence type="ECO:0008006" key="4">
    <source>
        <dbReference type="Google" id="ProtNLM"/>
    </source>
</evidence>
<name>A0ABX2UYX3_9BURK</name>
<evidence type="ECO:0000313" key="3">
    <source>
        <dbReference type="Proteomes" id="UP000077961"/>
    </source>
</evidence>
<protein>
    <recommendedName>
        <fullName evidence="4">Transmembrane protein</fullName>
    </recommendedName>
</protein>
<dbReference type="Proteomes" id="UP000077961">
    <property type="component" value="Unassembled WGS sequence"/>
</dbReference>
<reference evidence="2 3" key="1">
    <citation type="submission" date="2016-04" db="EMBL/GenBank/DDBJ databases">
        <title>Reclassification of Paraburkholderia panaciterrae (Farh et al. 2015) Dobritsa &amp; Samadpour 2016 as a later homotypic synonym of Paraburkholderia ginsengiterrae (Farh et al. 2015) Dobritsa &amp; Samadpour 2016.</title>
        <authorList>
            <person name="Dobritsa A.P."/>
            <person name="Kutumbaka K."/>
            <person name="Samadpour M."/>
        </authorList>
    </citation>
    <scope>NUCLEOTIDE SEQUENCE [LARGE SCALE GENOMIC DNA]</scope>
    <source>
        <strain evidence="2 3">DCY85-1</strain>
    </source>
</reference>
<keyword evidence="1" id="KW-0472">Membrane</keyword>
<sequence length="67" mass="7818">MPFEFPFVSISKGSEPCGVRALLDLCWAFIFFVIRLMWLPNVALAVRPCRDTHFQRVNDNFVRIDSK</sequence>
<organism evidence="2 3">
    <name type="scientific">Paraburkholderia ginsengiterrae</name>
    <dbReference type="NCBI Taxonomy" id="1462993"/>
    <lineage>
        <taxon>Bacteria</taxon>
        <taxon>Pseudomonadati</taxon>
        <taxon>Pseudomonadota</taxon>
        <taxon>Betaproteobacteria</taxon>
        <taxon>Burkholderiales</taxon>
        <taxon>Burkholderiaceae</taxon>
        <taxon>Paraburkholderia</taxon>
    </lineage>
</organism>
<keyword evidence="1" id="KW-0812">Transmembrane</keyword>
<proteinExistence type="predicted"/>
<keyword evidence="3" id="KW-1185">Reference proteome</keyword>
<evidence type="ECO:0000313" key="2">
    <source>
        <dbReference type="EMBL" id="OAJ60098.1"/>
    </source>
</evidence>
<evidence type="ECO:0000256" key="1">
    <source>
        <dbReference type="SAM" id="Phobius"/>
    </source>
</evidence>
<feature type="transmembrane region" description="Helical" evidence="1">
    <location>
        <begin position="21"/>
        <end position="38"/>
    </location>
</feature>
<comment type="caution">
    <text evidence="2">The sequence shown here is derived from an EMBL/GenBank/DDBJ whole genome shotgun (WGS) entry which is preliminary data.</text>
</comment>
<dbReference type="EMBL" id="LXJZ01000110">
    <property type="protein sequence ID" value="OAJ60098.1"/>
    <property type="molecule type" value="Genomic_DNA"/>
</dbReference>
<accession>A0ABX2UYX3</accession>